<dbReference type="PRINTS" id="PR00205">
    <property type="entry name" value="CADHERIN"/>
</dbReference>
<dbReference type="SUPFAM" id="SSF49313">
    <property type="entry name" value="Cadherin-like"/>
    <property type="match status" value="3"/>
</dbReference>
<feature type="compositionally biased region" description="Basic and acidic residues" evidence="6">
    <location>
        <begin position="622"/>
        <end position="638"/>
    </location>
</feature>
<keyword evidence="2" id="KW-0677">Repeat</keyword>
<keyword evidence="4 7" id="KW-0472">Membrane</keyword>
<evidence type="ECO:0000256" key="3">
    <source>
        <dbReference type="ARBA" id="ARBA00022837"/>
    </source>
</evidence>
<dbReference type="Gene3D" id="2.60.40.60">
    <property type="entry name" value="Cadherins"/>
    <property type="match status" value="3"/>
</dbReference>
<feature type="signal peptide" evidence="8">
    <location>
        <begin position="1"/>
        <end position="23"/>
    </location>
</feature>
<dbReference type="PANTHER" id="PTHR24027:SF414">
    <property type="entry name" value="CADHERIN-RELATED FAMILY MEMBER 5 ISOFORM X1"/>
    <property type="match status" value="1"/>
</dbReference>
<reference evidence="10" key="1">
    <citation type="submission" date="2019-10" db="EMBL/GenBank/DDBJ databases">
        <authorList>
            <person name="Soares A.E.R."/>
            <person name="Aleixo A."/>
            <person name="Schneider P."/>
            <person name="Miyaki C.Y."/>
            <person name="Schneider M.P."/>
            <person name="Mello C."/>
            <person name="Vasconcelos A.T.R."/>
        </authorList>
    </citation>
    <scope>NUCLEOTIDE SEQUENCE</scope>
    <source>
        <tissue evidence="10">Muscle</tissue>
    </source>
</reference>
<evidence type="ECO:0000256" key="6">
    <source>
        <dbReference type="SAM" id="MobiDB-lite"/>
    </source>
</evidence>
<dbReference type="CDD" id="cd11304">
    <property type="entry name" value="Cadherin_repeat"/>
    <property type="match status" value="3"/>
</dbReference>
<comment type="subcellular location">
    <subcellularLocation>
        <location evidence="1">Membrane</location>
    </subcellularLocation>
</comment>
<feature type="chain" id="PRO_5047089093" evidence="8">
    <location>
        <begin position="24"/>
        <end position="721"/>
    </location>
</feature>
<feature type="domain" description="Cadherin" evidence="9">
    <location>
        <begin position="124"/>
        <end position="235"/>
    </location>
</feature>
<evidence type="ECO:0000256" key="1">
    <source>
        <dbReference type="ARBA" id="ARBA00004370"/>
    </source>
</evidence>
<gene>
    <name evidence="10" type="primary">CDHR5</name>
    <name evidence="10" type="ORF">WISP_50025</name>
</gene>
<evidence type="ECO:0000256" key="4">
    <source>
        <dbReference type="ARBA" id="ARBA00023136"/>
    </source>
</evidence>
<feature type="region of interest" description="Disordered" evidence="6">
    <location>
        <begin position="554"/>
        <end position="599"/>
    </location>
</feature>
<accession>A0ABQ9DDV6</accession>
<keyword evidence="8" id="KW-0732">Signal</keyword>
<feature type="domain" description="Cadherin" evidence="9">
    <location>
        <begin position="29"/>
        <end position="123"/>
    </location>
</feature>
<dbReference type="InterPro" id="IPR039808">
    <property type="entry name" value="Cadherin"/>
</dbReference>
<name>A0ABQ9DDV6_9PASS</name>
<keyword evidence="7" id="KW-0812">Transmembrane</keyword>
<keyword evidence="3 5" id="KW-0106">Calcium</keyword>
<sequence length="721" mass="79292">MAVPHWLLMPVLFLLPLMTRVSAQQQGCSVSDSNPRVPENNPAGYVVTTIHVESGFSITIDPRFPDGRFFTIQGSELQLTKSVDYEEDPLLVVYLSCEDSAGQSDSLEIIVTILNENDNSPQFEQSNLTRVVREDTEVNATIVAREDLSATDADLDIIYYELTATVQGTDGYFAIKGVNNPEIYLQKALDYDKFNWTTLLLYARDRPVSSPDPTNTANATITIIIEQTDTRAPWFLPCAFHINTSVCISSPYSGTINISEKAVGPLILRPGPIYAIDPDYTINEKIVYSLVGGNTDEVFSVDADTGNITMNKIVTSPDSFLLQVMATQVNNVRKYSIATVEIKVINKSLYPPHFEKGLYKGTVFVGLALRSFVFQAGDPSTPLMIRAMDEDFPDKFNPNIEYYIKNSTDFIATTDGLILTNVVLQSPGTVSIEAVGKDVLSLQEASTVIELEIILPTAGTPSDKMYSAQDMAILGGTLAALLLIVLVLLGVLVWKSSKWYGKPVKYLMKKKLSKELFGGHQNEYYQEYEYPDVSTTQDETSENGSIQPQAHVLEQPAPPLPSHNVEETENPSRGSVASSTISNQEEEEVEEETGQEKEVKSILKIDRHVADDGYKAVWFKTDVDPEAGERVEVIEDKVAAPAADDDDGDDDDDDYDDGDGDDDDDSGHDLQKNEEEEDSDTDDQHRGLGVSFAADSSSHPAAQETVDVSHTDAMTGGDFDA</sequence>
<evidence type="ECO:0000259" key="9">
    <source>
        <dbReference type="PROSITE" id="PS50268"/>
    </source>
</evidence>
<evidence type="ECO:0000256" key="8">
    <source>
        <dbReference type="SAM" id="SignalP"/>
    </source>
</evidence>
<organism evidence="10 11">
    <name type="scientific">Willisornis vidua</name>
    <name type="common">Xingu scale-backed antbird</name>
    <dbReference type="NCBI Taxonomy" id="1566151"/>
    <lineage>
        <taxon>Eukaryota</taxon>
        <taxon>Metazoa</taxon>
        <taxon>Chordata</taxon>
        <taxon>Craniata</taxon>
        <taxon>Vertebrata</taxon>
        <taxon>Euteleostomi</taxon>
        <taxon>Archelosauria</taxon>
        <taxon>Archosauria</taxon>
        <taxon>Dinosauria</taxon>
        <taxon>Saurischia</taxon>
        <taxon>Theropoda</taxon>
        <taxon>Coelurosauria</taxon>
        <taxon>Aves</taxon>
        <taxon>Neognathae</taxon>
        <taxon>Neoaves</taxon>
        <taxon>Telluraves</taxon>
        <taxon>Australaves</taxon>
        <taxon>Passeriformes</taxon>
        <taxon>Thamnophilidae</taxon>
        <taxon>Willisornis</taxon>
    </lineage>
</organism>
<evidence type="ECO:0000313" key="11">
    <source>
        <dbReference type="Proteomes" id="UP001145742"/>
    </source>
</evidence>
<protein>
    <submittedName>
        <fullName evidence="10">Cadherin-related family member 5 isoform X1</fullName>
    </submittedName>
</protein>
<evidence type="ECO:0000256" key="2">
    <source>
        <dbReference type="ARBA" id="ARBA00022737"/>
    </source>
</evidence>
<feature type="domain" description="Cadherin" evidence="9">
    <location>
        <begin position="250"/>
        <end position="354"/>
    </location>
</feature>
<keyword evidence="7" id="KW-1133">Transmembrane helix</keyword>
<feature type="region of interest" description="Disordered" evidence="6">
    <location>
        <begin position="622"/>
        <end position="721"/>
    </location>
</feature>
<comment type="caution">
    <text evidence="10">The sequence shown here is derived from an EMBL/GenBank/DDBJ whole genome shotgun (WGS) entry which is preliminary data.</text>
</comment>
<proteinExistence type="predicted"/>
<evidence type="ECO:0000313" key="10">
    <source>
        <dbReference type="EMBL" id="KAJ7420129.1"/>
    </source>
</evidence>
<dbReference type="Pfam" id="PF00028">
    <property type="entry name" value="Cadherin"/>
    <property type="match status" value="1"/>
</dbReference>
<dbReference type="SMART" id="SM00112">
    <property type="entry name" value="CA"/>
    <property type="match status" value="3"/>
</dbReference>
<evidence type="ECO:0000256" key="7">
    <source>
        <dbReference type="SAM" id="Phobius"/>
    </source>
</evidence>
<dbReference type="PANTHER" id="PTHR24027">
    <property type="entry name" value="CADHERIN-23"/>
    <property type="match status" value="1"/>
</dbReference>
<dbReference type="EMBL" id="WHWB01033400">
    <property type="protein sequence ID" value="KAJ7420129.1"/>
    <property type="molecule type" value="Genomic_DNA"/>
</dbReference>
<dbReference type="PROSITE" id="PS50268">
    <property type="entry name" value="CADHERIN_2"/>
    <property type="match status" value="3"/>
</dbReference>
<dbReference type="InterPro" id="IPR015919">
    <property type="entry name" value="Cadherin-like_sf"/>
</dbReference>
<evidence type="ECO:0000256" key="5">
    <source>
        <dbReference type="PROSITE-ProRule" id="PRU00043"/>
    </source>
</evidence>
<feature type="transmembrane region" description="Helical" evidence="7">
    <location>
        <begin position="471"/>
        <end position="494"/>
    </location>
</feature>
<feature type="compositionally biased region" description="Polar residues" evidence="6">
    <location>
        <begin position="571"/>
        <end position="583"/>
    </location>
</feature>
<keyword evidence="11" id="KW-1185">Reference proteome</keyword>
<dbReference type="Proteomes" id="UP001145742">
    <property type="component" value="Unassembled WGS sequence"/>
</dbReference>
<dbReference type="InterPro" id="IPR002126">
    <property type="entry name" value="Cadherin-like_dom"/>
</dbReference>
<feature type="compositionally biased region" description="Acidic residues" evidence="6">
    <location>
        <begin position="643"/>
        <end position="666"/>
    </location>
</feature>
<feature type="compositionally biased region" description="Acidic residues" evidence="6">
    <location>
        <begin position="584"/>
        <end position="593"/>
    </location>
</feature>